<accession>A0AAD1Z3E9</accession>
<evidence type="ECO:0000313" key="2">
    <source>
        <dbReference type="Proteomes" id="UP000834106"/>
    </source>
</evidence>
<name>A0AAD1Z3E9_9LAMI</name>
<organism evidence="1 2">
    <name type="scientific">Fraxinus pennsylvanica</name>
    <dbReference type="NCBI Taxonomy" id="56036"/>
    <lineage>
        <taxon>Eukaryota</taxon>
        <taxon>Viridiplantae</taxon>
        <taxon>Streptophyta</taxon>
        <taxon>Embryophyta</taxon>
        <taxon>Tracheophyta</taxon>
        <taxon>Spermatophyta</taxon>
        <taxon>Magnoliopsida</taxon>
        <taxon>eudicotyledons</taxon>
        <taxon>Gunneridae</taxon>
        <taxon>Pentapetalae</taxon>
        <taxon>asterids</taxon>
        <taxon>lamiids</taxon>
        <taxon>Lamiales</taxon>
        <taxon>Oleaceae</taxon>
        <taxon>Oleeae</taxon>
        <taxon>Fraxinus</taxon>
    </lineage>
</organism>
<dbReference type="EMBL" id="OU503040">
    <property type="protein sequence ID" value="CAI9760881.1"/>
    <property type="molecule type" value="Genomic_DNA"/>
</dbReference>
<dbReference type="AlphaFoldDB" id="A0AAD1Z3E9"/>
<evidence type="ECO:0000313" key="1">
    <source>
        <dbReference type="EMBL" id="CAI9760881.1"/>
    </source>
</evidence>
<sequence length="115" mass="13753">MGFGEWTGEERTKGEARQMRWWGWCRRNSGSGRMVVRRRRVECEESVASGCERENVVAESSRAVDLRKFTLAQWQNCAWYFKSLIEDQRQRRKPEKFLNRMQEHGGIHHAFQRTC</sequence>
<protein>
    <submittedName>
        <fullName evidence="1">Uncharacterized protein</fullName>
    </submittedName>
</protein>
<gene>
    <name evidence="1" type="ORF">FPE_LOCUS8311</name>
</gene>
<keyword evidence="2" id="KW-1185">Reference proteome</keyword>
<reference evidence="1" key="1">
    <citation type="submission" date="2023-05" db="EMBL/GenBank/DDBJ databases">
        <authorList>
            <person name="Huff M."/>
        </authorList>
    </citation>
    <scope>NUCLEOTIDE SEQUENCE</scope>
</reference>
<dbReference type="Proteomes" id="UP000834106">
    <property type="component" value="Chromosome 5"/>
</dbReference>
<proteinExistence type="predicted"/>